<dbReference type="AlphaFoldDB" id="A0A0A9BNM7"/>
<accession>A0A0A9BNM7</accession>
<proteinExistence type="predicted"/>
<reference evidence="1" key="1">
    <citation type="submission" date="2014-09" db="EMBL/GenBank/DDBJ databases">
        <authorList>
            <person name="Magalhaes I.L.F."/>
            <person name="Oliveira U."/>
            <person name="Santos F.R."/>
            <person name="Vidigal T.H.D.A."/>
            <person name="Brescovit A.D."/>
            <person name="Santos A.J."/>
        </authorList>
    </citation>
    <scope>NUCLEOTIDE SEQUENCE</scope>
    <source>
        <tissue evidence="1">Shoot tissue taken approximately 20 cm above the soil surface</tissue>
    </source>
</reference>
<name>A0A0A9BNM7_ARUDO</name>
<protein>
    <submittedName>
        <fullName evidence="1">Uncharacterized protein</fullName>
    </submittedName>
</protein>
<dbReference type="EMBL" id="GBRH01232346">
    <property type="protein sequence ID" value="JAD65549.1"/>
    <property type="molecule type" value="Transcribed_RNA"/>
</dbReference>
<organism evidence="1">
    <name type="scientific">Arundo donax</name>
    <name type="common">Giant reed</name>
    <name type="synonym">Donax arundinaceus</name>
    <dbReference type="NCBI Taxonomy" id="35708"/>
    <lineage>
        <taxon>Eukaryota</taxon>
        <taxon>Viridiplantae</taxon>
        <taxon>Streptophyta</taxon>
        <taxon>Embryophyta</taxon>
        <taxon>Tracheophyta</taxon>
        <taxon>Spermatophyta</taxon>
        <taxon>Magnoliopsida</taxon>
        <taxon>Liliopsida</taxon>
        <taxon>Poales</taxon>
        <taxon>Poaceae</taxon>
        <taxon>PACMAD clade</taxon>
        <taxon>Arundinoideae</taxon>
        <taxon>Arundineae</taxon>
        <taxon>Arundo</taxon>
    </lineage>
</organism>
<reference evidence="1" key="2">
    <citation type="journal article" date="2015" name="Data Brief">
        <title>Shoot transcriptome of the giant reed, Arundo donax.</title>
        <authorList>
            <person name="Barrero R.A."/>
            <person name="Guerrero F.D."/>
            <person name="Moolhuijzen P."/>
            <person name="Goolsby J.A."/>
            <person name="Tidwell J."/>
            <person name="Bellgard S.E."/>
            <person name="Bellgard M.I."/>
        </authorList>
    </citation>
    <scope>NUCLEOTIDE SEQUENCE</scope>
    <source>
        <tissue evidence="1">Shoot tissue taken approximately 20 cm above the soil surface</tissue>
    </source>
</reference>
<evidence type="ECO:0000313" key="1">
    <source>
        <dbReference type="EMBL" id="JAD65549.1"/>
    </source>
</evidence>
<sequence length="46" mass="5550">MAHTTWLIKRKHGGQQIQRAQPTTIYRGKHKLAYYHHHINDNTSRR</sequence>